<accession>A0A0A0K8G3</accession>
<dbReference type="EMBL" id="CM002928">
    <property type="protein sequence ID" value="KGN44076.1"/>
    <property type="molecule type" value="Genomic_DNA"/>
</dbReference>
<protein>
    <submittedName>
        <fullName evidence="2">Uncharacterized protein</fullName>
    </submittedName>
</protein>
<sequence>MVDETMTTRWWPQTRRRQDGWMAGEMLEGVTLSSKGRHLGLGEANGESSTVVNERRTKTEQLGRRRVGFFE</sequence>
<evidence type="ECO:0000313" key="2">
    <source>
        <dbReference type="EMBL" id="KGN44076.1"/>
    </source>
</evidence>
<reference evidence="2 3" key="4">
    <citation type="journal article" date="2011" name="BMC Genomics">
        <title>RNA-Seq improves annotation of protein-coding genes in the cucumber genome.</title>
        <authorList>
            <person name="Li Z."/>
            <person name="Zhang Z."/>
            <person name="Yan P."/>
            <person name="Huang S."/>
            <person name="Fei Z."/>
            <person name="Lin K."/>
        </authorList>
    </citation>
    <scope>NUCLEOTIDE SEQUENCE [LARGE SCALE GENOMIC DNA]</scope>
    <source>
        <strain evidence="3">cv. 9930</strain>
    </source>
</reference>
<evidence type="ECO:0000256" key="1">
    <source>
        <dbReference type="SAM" id="MobiDB-lite"/>
    </source>
</evidence>
<name>A0A0A0K8G3_CUCSA</name>
<dbReference type="Proteomes" id="UP000029981">
    <property type="component" value="Chromosome 7"/>
</dbReference>
<dbReference type="AlphaFoldDB" id="A0A0A0K8G3"/>
<gene>
    <name evidence="2" type="ORF">Csa_7G169080</name>
</gene>
<keyword evidence="3" id="KW-1185">Reference proteome</keyword>
<reference evidence="2 3" key="3">
    <citation type="journal article" date="2010" name="BMC Genomics">
        <title>Transcriptome sequencing and comparative analysis of cucumber flowers with different sex types.</title>
        <authorList>
            <person name="Guo S."/>
            <person name="Zheng Y."/>
            <person name="Joung J.G."/>
            <person name="Liu S."/>
            <person name="Zhang Z."/>
            <person name="Crasta O.R."/>
            <person name="Sobral B.W."/>
            <person name="Xu Y."/>
            <person name="Huang S."/>
            <person name="Fei Z."/>
        </authorList>
    </citation>
    <scope>NUCLEOTIDE SEQUENCE [LARGE SCALE GENOMIC DNA]</scope>
    <source>
        <strain evidence="3">cv. 9930</strain>
    </source>
</reference>
<evidence type="ECO:0000313" key="3">
    <source>
        <dbReference type="Proteomes" id="UP000029981"/>
    </source>
</evidence>
<organism evidence="2 3">
    <name type="scientific">Cucumis sativus</name>
    <name type="common">Cucumber</name>
    <dbReference type="NCBI Taxonomy" id="3659"/>
    <lineage>
        <taxon>Eukaryota</taxon>
        <taxon>Viridiplantae</taxon>
        <taxon>Streptophyta</taxon>
        <taxon>Embryophyta</taxon>
        <taxon>Tracheophyta</taxon>
        <taxon>Spermatophyta</taxon>
        <taxon>Magnoliopsida</taxon>
        <taxon>eudicotyledons</taxon>
        <taxon>Gunneridae</taxon>
        <taxon>Pentapetalae</taxon>
        <taxon>rosids</taxon>
        <taxon>fabids</taxon>
        <taxon>Cucurbitales</taxon>
        <taxon>Cucurbitaceae</taxon>
        <taxon>Benincaseae</taxon>
        <taxon>Cucumis</taxon>
    </lineage>
</organism>
<feature type="region of interest" description="Disordered" evidence="1">
    <location>
        <begin position="37"/>
        <end position="58"/>
    </location>
</feature>
<reference evidence="2 3" key="2">
    <citation type="journal article" date="2009" name="PLoS ONE">
        <title>An integrated genetic and cytogenetic map of the cucumber genome.</title>
        <authorList>
            <person name="Ren Y."/>
            <person name="Zhang Z."/>
            <person name="Liu J."/>
            <person name="Staub J.E."/>
            <person name="Han Y."/>
            <person name="Cheng Z."/>
            <person name="Li X."/>
            <person name="Lu J."/>
            <person name="Miao H."/>
            <person name="Kang H."/>
            <person name="Xie B."/>
            <person name="Gu X."/>
            <person name="Wang X."/>
            <person name="Du Y."/>
            <person name="Jin W."/>
            <person name="Huang S."/>
        </authorList>
    </citation>
    <scope>NUCLEOTIDE SEQUENCE [LARGE SCALE GENOMIC DNA]</scope>
    <source>
        <strain evidence="3">cv. 9930</strain>
    </source>
</reference>
<dbReference type="Gramene" id="KGN44076">
    <property type="protein sequence ID" value="KGN44076"/>
    <property type="gene ID" value="Csa_7G169080"/>
</dbReference>
<reference evidence="2 3" key="1">
    <citation type="journal article" date="2009" name="Nat. Genet.">
        <title>The genome of the cucumber, Cucumis sativus L.</title>
        <authorList>
            <person name="Huang S."/>
            <person name="Li R."/>
            <person name="Zhang Z."/>
            <person name="Li L."/>
            <person name="Gu X."/>
            <person name="Fan W."/>
            <person name="Lucas W.J."/>
            <person name="Wang X."/>
            <person name="Xie B."/>
            <person name="Ni P."/>
            <person name="Ren Y."/>
            <person name="Zhu H."/>
            <person name="Li J."/>
            <person name="Lin K."/>
            <person name="Jin W."/>
            <person name="Fei Z."/>
            <person name="Li G."/>
            <person name="Staub J."/>
            <person name="Kilian A."/>
            <person name="van der Vossen E.A."/>
            <person name="Wu Y."/>
            <person name="Guo J."/>
            <person name="He J."/>
            <person name="Jia Z."/>
            <person name="Ren Y."/>
            <person name="Tian G."/>
            <person name="Lu Y."/>
            <person name="Ruan J."/>
            <person name="Qian W."/>
            <person name="Wang M."/>
            <person name="Huang Q."/>
            <person name="Li B."/>
            <person name="Xuan Z."/>
            <person name="Cao J."/>
            <person name="Asan"/>
            <person name="Wu Z."/>
            <person name="Zhang J."/>
            <person name="Cai Q."/>
            <person name="Bai Y."/>
            <person name="Zhao B."/>
            <person name="Han Y."/>
            <person name="Li Y."/>
            <person name="Li X."/>
            <person name="Wang S."/>
            <person name="Shi Q."/>
            <person name="Liu S."/>
            <person name="Cho W.K."/>
            <person name="Kim J.Y."/>
            <person name="Xu Y."/>
            <person name="Heller-Uszynska K."/>
            <person name="Miao H."/>
            <person name="Cheng Z."/>
            <person name="Zhang S."/>
            <person name="Wu J."/>
            <person name="Yang Y."/>
            <person name="Kang H."/>
            <person name="Li M."/>
            <person name="Liang H."/>
            <person name="Ren X."/>
            <person name="Shi Z."/>
            <person name="Wen M."/>
            <person name="Jian M."/>
            <person name="Yang H."/>
            <person name="Zhang G."/>
            <person name="Yang Z."/>
            <person name="Chen R."/>
            <person name="Liu S."/>
            <person name="Li J."/>
            <person name="Ma L."/>
            <person name="Liu H."/>
            <person name="Zhou Y."/>
            <person name="Zhao J."/>
            <person name="Fang X."/>
            <person name="Li G."/>
            <person name="Fang L."/>
            <person name="Li Y."/>
            <person name="Liu D."/>
            <person name="Zheng H."/>
            <person name="Zhang Y."/>
            <person name="Qin N."/>
            <person name="Li Z."/>
            <person name="Yang G."/>
            <person name="Yang S."/>
            <person name="Bolund L."/>
            <person name="Kristiansen K."/>
            <person name="Zheng H."/>
            <person name="Li S."/>
            <person name="Zhang X."/>
            <person name="Yang H."/>
            <person name="Wang J."/>
            <person name="Sun R."/>
            <person name="Zhang B."/>
            <person name="Jiang S."/>
            <person name="Wang J."/>
            <person name="Du Y."/>
            <person name="Li S."/>
        </authorList>
    </citation>
    <scope>NUCLEOTIDE SEQUENCE [LARGE SCALE GENOMIC DNA]</scope>
    <source>
        <strain evidence="3">cv. 9930</strain>
    </source>
</reference>
<proteinExistence type="predicted"/>